<feature type="transmembrane region" description="Helical" evidence="1">
    <location>
        <begin position="38"/>
        <end position="63"/>
    </location>
</feature>
<dbReference type="OrthoDB" id="9812802at2"/>
<keyword evidence="3" id="KW-1185">Reference proteome</keyword>
<reference evidence="2 3" key="1">
    <citation type="submission" date="2015-01" db="EMBL/GenBank/DDBJ databases">
        <title>Ahrensia donghaiensis sp. nov., a novel dimethylsulphoniopropionate-cleavage bacterium isolated from seawater and emended descriptions of the genus Ahrensia and Ahrensia kielensis.</title>
        <authorList>
            <person name="Liu J."/>
        </authorList>
    </citation>
    <scope>NUCLEOTIDE SEQUENCE [LARGE SCALE GENOMIC DNA]</scope>
    <source>
        <strain evidence="2 3">LZD062</strain>
    </source>
</reference>
<dbReference type="RefSeq" id="WP_054000550.1">
    <property type="nucleotide sequence ID" value="NZ_JXMU01000047.1"/>
</dbReference>
<proteinExistence type="predicted"/>
<dbReference type="AlphaFoldDB" id="A0A0N0E6D3"/>
<organism evidence="2 3">
    <name type="scientific">Ahrensia marina</name>
    <dbReference type="NCBI Taxonomy" id="1514904"/>
    <lineage>
        <taxon>Bacteria</taxon>
        <taxon>Pseudomonadati</taxon>
        <taxon>Pseudomonadota</taxon>
        <taxon>Alphaproteobacteria</taxon>
        <taxon>Hyphomicrobiales</taxon>
        <taxon>Ahrensiaceae</taxon>
        <taxon>Ahrensia</taxon>
    </lineage>
</organism>
<accession>A0A0N0E6D3</accession>
<dbReference type="STRING" id="1514904.SU32_16870"/>
<keyword evidence="1" id="KW-1133">Transmembrane helix</keyword>
<evidence type="ECO:0000256" key="1">
    <source>
        <dbReference type="SAM" id="Phobius"/>
    </source>
</evidence>
<feature type="transmembrane region" description="Helical" evidence="1">
    <location>
        <begin position="12"/>
        <end position="32"/>
    </location>
</feature>
<evidence type="ECO:0000313" key="3">
    <source>
        <dbReference type="Proteomes" id="UP000038011"/>
    </source>
</evidence>
<dbReference type="Proteomes" id="UP000038011">
    <property type="component" value="Unassembled WGS sequence"/>
</dbReference>
<dbReference type="EMBL" id="JXMU01000047">
    <property type="protein sequence ID" value="KPA99870.1"/>
    <property type="molecule type" value="Genomic_DNA"/>
</dbReference>
<keyword evidence="1" id="KW-0812">Transmembrane</keyword>
<protein>
    <submittedName>
        <fullName evidence="2">Membrane protein</fullName>
    </submittedName>
</protein>
<dbReference type="PATRIC" id="fig|1514904.3.peg.2835"/>
<name>A0A0N0E6D3_9HYPH</name>
<sequence>MNWKNWIRQAHRWLSIVFTFIVLAIFAAQGLGKELAEWVFFLPLFPLLFMLLTGLYLFALPYIQRPHGKPTR</sequence>
<keyword evidence="1" id="KW-0472">Membrane</keyword>
<comment type="caution">
    <text evidence="2">The sequence shown here is derived from an EMBL/GenBank/DDBJ whole genome shotgun (WGS) entry which is preliminary data.</text>
</comment>
<gene>
    <name evidence="2" type="ORF">SU32_16870</name>
</gene>
<evidence type="ECO:0000313" key="2">
    <source>
        <dbReference type="EMBL" id="KPA99870.1"/>
    </source>
</evidence>